<protein>
    <submittedName>
        <fullName evidence="1">Uncharacterized protein</fullName>
    </submittedName>
</protein>
<proteinExistence type="predicted"/>
<comment type="caution">
    <text evidence="1">The sequence shown here is derived from an EMBL/GenBank/DDBJ whole genome shotgun (WGS) entry which is preliminary data.</text>
</comment>
<organism evidence="1">
    <name type="scientific">marine sediment metagenome</name>
    <dbReference type="NCBI Taxonomy" id="412755"/>
    <lineage>
        <taxon>unclassified sequences</taxon>
        <taxon>metagenomes</taxon>
        <taxon>ecological metagenomes</taxon>
    </lineage>
</organism>
<dbReference type="EMBL" id="BARS01000083">
    <property type="protein sequence ID" value="GAF71519.1"/>
    <property type="molecule type" value="Genomic_DNA"/>
</dbReference>
<name>X0RRQ5_9ZZZZ</name>
<accession>X0RRQ5</accession>
<sequence length="65" mass="7324">MAKMTAVFNTVRVPLIALPPLRYGGQQWQDNRYSDMGGPAFLVLKGCVPRPVVAYRIRLDLPFDC</sequence>
<reference evidence="1" key="1">
    <citation type="journal article" date="2014" name="Front. Microbiol.">
        <title>High frequency of phylogenetically diverse reductive dehalogenase-homologous genes in deep subseafloor sedimentary metagenomes.</title>
        <authorList>
            <person name="Kawai M."/>
            <person name="Futagami T."/>
            <person name="Toyoda A."/>
            <person name="Takaki Y."/>
            <person name="Nishi S."/>
            <person name="Hori S."/>
            <person name="Arai W."/>
            <person name="Tsubouchi T."/>
            <person name="Morono Y."/>
            <person name="Uchiyama I."/>
            <person name="Ito T."/>
            <person name="Fujiyama A."/>
            <person name="Inagaki F."/>
            <person name="Takami H."/>
        </authorList>
    </citation>
    <scope>NUCLEOTIDE SEQUENCE</scope>
    <source>
        <strain evidence="1">Expedition CK06-06</strain>
    </source>
</reference>
<dbReference type="AlphaFoldDB" id="X0RRQ5"/>
<evidence type="ECO:0000313" key="1">
    <source>
        <dbReference type="EMBL" id="GAF71519.1"/>
    </source>
</evidence>
<gene>
    <name evidence="1" type="ORF">S01H1_00253</name>
</gene>